<reference evidence="1 3" key="1">
    <citation type="journal article" date="2015" name="Int. J. Syst. Evol. Microbiol.">
        <title>Bacillus glycinifermentans sp. nov., isolated from fermented soybean paste.</title>
        <authorList>
            <person name="Kim S.J."/>
            <person name="Dunlap C.A."/>
            <person name="Kwon S.W."/>
            <person name="Rooney A.P."/>
        </authorList>
    </citation>
    <scope>NUCLEOTIDE SEQUENCE [LARGE SCALE GENOMIC DNA]</scope>
    <source>
        <strain evidence="1 3">GO-13</strain>
    </source>
</reference>
<evidence type="ECO:0000313" key="2">
    <source>
        <dbReference type="EMBL" id="MEC0487424.1"/>
    </source>
</evidence>
<comment type="caution">
    <text evidence="1">The sequence shown here is derived from an EMBL/GenBank/DDBJ whole genome shotgun (WGS) entry which is preliminary data.</text>
</comment>
<dbReference type="EMBL" id="LECW02000014">
    <property type="protein sequence ID" value="KRT94036.1"/>
    <property type="molecule type" value="Genomic_DNA"/>
</dbReference>
<dbReference type="Proteomes" id="UP000036168">
    <property type="component" value="Unassembled WGS sequence"/>
</dbReference>
<reference evidence="1" key="2">
    <citation type="submission" date="2015-10" db="EMBL/GenBank/DDBJ databases">
        <authorList>
            <person name="Gilbert D.G."/>
        </authorList>
    </citation>
    <scope>NUCLEOTIDE SEQUENCE</scope>
    <source>
        <strain evidence="1">GO-13</strain>
    </source>
</reference>
<name>A0A0T6BQY9_9BACI</name>
<dbReference type="Proteomes" id="UP001341297">
    <property type="component" value="Unassembled WGS sequence"/>
</dbReference>
<evidence type="ECO:0000313" key="3">
    <source>
        <dbReference type="Proteomes" id="UP000036168"/>
    </source>
</evidence>
<dbReference type="RefSeq" id="WP_035333899.1">
    <property type="nucleotide sequence ID" value="NZ_JARRTL010000031.1"/>
</dbReference>
<proteinExistence type="predicted"/>
<dbReference type="EMBL" id="JARRTL010000031">
    <property type="protein sequence ID" value="MEC0487424.1"/>
    <property type="molecule type" value="Genomic_DNA"/>
</dbReference>
<keyword evidence="4" id="KW-1185">Reference proteome</keyword>
<gene>
    <name evidence="1" type="ORF">AB447_215435</name>
    <name evidence="2" type="ORF">P8828_21975</name>
</gene>
<reference evidence="2 4" key="3">
    <citation type="submission" date="2023-03" db="EMBL/GenBank/DDBJ databases">
        <title>Agriculturally important microbes genome sequencing.</title>
        <authorList>
            <person name="Dunlap C."/>
        </authorList>
    </citation>
    <scope>NUCLEOTIDE SEQUENCE [LARGE SCALE GENOMIC DNA]</scope>
    <source>
        <strain evidence="2 4">CBP-3203</strain>
    </source>
</reference>
<evidence type="ECO:0000313" key="4">
    <source>
        <dbReference type="Proteomes" id="UP001341297"/>
    </source>
</evidence>
<evidence type="ECO:0000313" key="1">
    <source>
        <dbReference type="EMBL" id="KRT94036.1"/>
    </source>
</evidence>
<protein>
    <submittedName>
        <fullName evidence="2">DUF3800 domain-containing protein</fullName>
    </submittedName>
</protein>
<dbReference type="Pfam" id="PF12686">
    <property type="entry name" value="DUF3800"/>
    <property type="match status" value="1"/>
</dbReference>
<dbReference type="InterPro" id="IPR024524">
    <property type="entry name" value="DUF3800"/>
</dbReference>
<sequence length="253" mass="29770">MFYIDESGSIPKFFSRKYKYRFFVIAFIHTTNPRKLRSTFKRAIGRLRKDFPDFFANLPNPDELKGSDTPPFMKLFILEKLFKATDIKIAHMVVCNQKIEQRFREQPARSFNYLVSIIMKNFPLSKEDELLLNLKIDNRNSALPSLNELEGYLYSDLVLDKQITKNVEVEYLQSDLSPNIQVADMISNIIFQYYRYQGAPFPNFNQVKKETDLVYHEGCEYLYNFLKPRLCTPFIFPPYEDAFAEVAATKIDP</sequence>
<dbReference type="AlphaFoldDB" id="A0A0T6BQY9"/>
<accession>A0A0T6BQY9</accession>
<organism evidence="1 3">
    <name type="scientific">Bacillus glycinifermentans</name>
    <dbReference type="NCBI Taxonomy" id="1664069"/>
    <lineage>
        <taxon>Bacteria</taxon>
        <taxon>Bacillati</taxon>
        <taxon>Bacillota</taxon>
        <taxon>Bacilli</taxon>
        <taxon>Bacillales</taxon>
        <taxon>Bacillaceae</taxon>
        <taxon>Bacillus</taxon>
    </lineage>
</organism>